<proteinExistence type="predicted"/>
<dbReference type="Gene3D" id="3.40.50.10330">
    <property type="entry name" value="Probable inorganic polyphosphate/atp-NAD kinase, domain 1"/>
    <property type="match status" value="1"/>
</dbReference>
<evidence type="ECO:0000259" key="1">
    <source>
        <dbReference type="Pfam" id="PF00781"/>
    </source>
</evidence>
<name>A0ABX3SVG5_MYCMA</name>
<evidence type="ECO:0000313" key="2">
    <source>
        <dbReference type="EMBL" id="ORA84467.1"/>
    </source>
</evidence>
<gene>
    <name evidence="2" type="ORF">BST29_05495</name>
</gene>
<protein>
    <submittedName>
        <fullName evidence="2">Retinol dehydrogenase</fullName>
    </submittedName>
</protein>
<dbReference type="EMBL" id="MVHV01000004">
    <property type="protein sequence ID" value="ORA84467.1"/>
    <property type="molecule type" value="Genomic_DNA"/>
</dbReference>
<dbReference type="RefSeq" id="WP_071511114.1">
    <property type="nucleotide sequence ID" value="NZ_CP060015.1"/>
</dbReference>
<dbReference type="Pfam" id="PF00781">
    <property type="entry name" value="DAGK_cat"/>
    <property type="match status" value="1"/>
</dbReference>
<dbReference type="InterPro" id="IPR017438">
    <property type="entry name" value="ATP-NAD_kinase_N"/>
</dbReference>
<dbReference type="InterPro" id="IPR016064">
    <property type="entry name" value="NAD/diacylglycerol_kinase_sf"/>
</dbReference>
<organism evidence="2 3">
    <name type="scientific">Mycobacterium malmoense</name>
    <dbReference type="NCBI Taxonomy" id="1780"/>
    <lineage>
        <taxon>Bacteria</taxon>
        <taxon>Bacillati</taxon>
        <taxon>Actinomycetota</taxon>
        <taxon>Actinomycetes</taxon>
        <taxon>Mycobacteriales</taxon>
        <taxon>Mycobacteriaceae</taxon>
        <taxon>Mycobacterium</taxon>
    </lineage>
</organism>
<keyword evidence="3" id="KW-1185">Reference proteome</keyword>
<comment type="caution">
    <text evidence="2">The sequence shown here is derived from an EMBL/GenBank/DDBJ whole genome shotgun (WGS) entry which is preliminary data.</text>
</comment>
<dbReference type="InterPro" id="IPR001206">
    <property type="entry name" value="Diacylglycerol_kinase_cat_dom"/>
</dbReference>
<feature type="domain" description="DAGKc" evidence="1">
    <location>
        <begin position="4"/>
        <end position="117"/>
    </location>
</feature>
<accession>A0ABX3SVG5</accession>
<dbReference type="Proteomes" id="UP000243140">
    <property type="component" value="Unassembled WGS sequence"/>
</dbReference>
<reference evidence="2 3" key="1">
    <citation type="submission" date="2017-02" db="EMBL/GenBank/DDBJ databases">
        <title>The new phylogeny of genus Mycobacterium.</title>
        <authorList>
            <person name="Tortoli E."/>
            <person name="Trovato A."/>
            <person name="Cirillo D.M."/>
        </authorList>
    </citation>
    <scope>NUCLEOTIDE SEQUENCE [LARGE SCALE GENOMIC DNA]</scope>
    <source>
        <strain evidence="2 3">IP1130001</strain>
    </source>
</reference>
<dbReference type="SUPFAM" id="SSF111331">
    <property type="entry name" value="NAD kinase/diacylglycerol kinase-like"/>
    <property type="match status" value="1"/>
</dbReference>
<sequence length="337" mass="36392">MYLGVIVNPEARKNRAAPGVRTANLRRIVGPWGEVHETASLEDLRETVEQIYPRVTHLVGDGGDGALHWLINEIQHCEADPERWPTFVPTNGGSVNAVARKAGVRGRPDAIVRALTAAAESDRPPPEVRLDTLELDGETADGATFHRLCFGLAAGGVGNRFYDKYYANPDHNRTAVARVIGRTFGDYIASKVVPGRSKRPSYASHLFTPTHARVVIDGEEVPTRTHRLLHAGAIDLRIGGPLRLFPKASAPGALHFQAGELRPSRIVVQLPAALTNGTIRGDRVRDVNGREMIIEADDEPLSPIIDGERFGGIVKLVARAGPRIRVAQVGSSTAAPA</sequence>
<evidence type="ECO:0000313" key="3">
    <source>
        <dbReference type="Proteomes" id="UP000243140"/>
    </source>
</evidence>